<comment type="caution">
    <text evidence="1">The sequence shown here is derived from an EMBL/GenBank/DDBJ whole genome shotgun (WGS) entry which is preliminary data.</text>
</comment>
<dbReference type="AlphaFoldDB" id="A0A0F9RPF4"/>
<dbReference type="EMBL" id="LAZR01001050">
    <property type="protein sequence ID" value="KKN51727.1"/>
    <property type="molecule type" value="Genomic_DNA"/>
</dbReference>
<evidence type="ECO:0000313" key="1">
    <source>
        <dbReference type="EMBL" id="KKN51727.1"/>
    </source>
</evidence>
<protein>
    <submittedName>
        <fullName evidence="1">Uncharacterized protein</fullName>
    </submittedName>
</protein>
<organism evidence="1">
    <name type="scientific">marine sediment metagenome</name>
    <dbReference type="NCBI Taxonomy" id="412755"/>
    <lineage>
        <taxon>unclassified sequences</taxon>
        <taxon>metagenomes</taxon>
        <taxon>ecological metagenomes</taxon>
    </lineage>
</organism>
<sequence>MGGAIYEKALTGDYGGLASTKGTSVNSSDHMFALQQVDFPELFAAEFLDIAASSERNKIETGPNLTVGRCSLGVRLLRAIVMIAIVQKV</sequence>
<gene>
    <name evidence="1" type="ORF">LCGC14_0619660</name>
</gene>
<reference evidence="1" key="1">
    <citation type="journal article" date="2015" name="Nature">
        <title>Complex archaea that bridge the gap between prokaryotes and eukaryotes.</title>
        <authorList>
            <person name="Spang A."/>
            <person name="Saw J.H."/>
            <person name="Jorgensen S.L."/>
            <person name="Zaremba-Niedzwiedzka K."/>
            <person name="Martijn J."/>
            <person name="Lind A.E."/>
            <person name="van Eijk R."/>
            <person name="Schleper C."/>
            <person name="Guy L."/>
            <person name="Ettema T.J."/>
        </authorList>
    </citation>
    <scope>NUCLEOTIDE SEQUENCE</scope>
</reference>
<name>A0A0F9RPF4_9ZZZZ</name>
<accession>A0A0F9RPF4</accession>
<proteinExistence type="predicted"/>